<protein>
    <submittedName>
        <fullName evidence="1">Uncharacterized protein</fullName>
    </submittedName>
</protein>
<sequence length="70" mass="7963">MVLTLYSIANIYYWARDMATDQEGWRTQWILSNGKVRCFLADPLGSVLYSFIKSGRNLIDRTGSSITKGI</sequence>
<dbReference type="EMBL" id="CALTRL010005820">
    <property type="protein sequence ID" value="CAH7686843.1"/>
    <property type="molecule type" value="Genomic_DNA"/>
</dbReference>
<dbReference type="AlphaFoldDB" id="A0AAV0BJT1"/>
<dbReference type="Proteomes" id="UP001153365">
    <property type="component" value="Unassembled WGS sequence"/>
</dbReference>
<reference evidence="1" key="1">
    <citation type="submission" date="2022-06" db="EMBL/GenBank/DDBJ databases">
        <authorList>
            <consortium name="SYNGENTA / RWTH Aachen University"/>
        </authorList>
    </citation>
    <scope>NUCLEOTIDE SEQUENCE</scope>
</reference>
<evidence type="ECO:0000313" key="2">
    <source>
        <dbReference type="Proteomes" id="UP001153365"/>
    </source>
</evidence>
<gene>
    <name evidence="1" type="ORF">PPACK8108_LOCUS21548</name>
</gene>
<accession>A0AAV0BJT1</accession>
<organism evidence="1 2">
    <name type="scientific">Phakopsora pachyrhizi</name>
    <name type="common">Asian soybean rust disease fungus</name>
    <dbReference type="NCBI Taxonomy" id="170000"/>
    <lineage>
        <taxon>Eukaryota</taxon>
        <taxon>Fungi</taxon>
        <taxon>Dikarya</taxon>
        <taxon>Basidiomycota</taxon>
        <taxon>Pucciniomycotina</taxon>
        <taxon>Pucciniomycetes</taxon>
        <taxon>Pucciniales</taxon>
        <taxon>Phakopsoraceae</taxon>
        <taxon>Phakopsora</taxon>
    </lineage>
</organism>
<comment type="caution">
    <text evidence="1">The sequence shown here is derived from an EMBL/GenBank/DDBJ whole genome shotgun (WGS) entry which is preliminary data.</text>
</comment>
<evidence type="ECO:0000313" key="1">
    <source>
        <dbReference type="EMBL" id="CAH7686843.1"/>
    </source>
</evidence>
<proteinExistence type="predicted"/>
<keyword evidence="2" id="KW-1185">Reference proteome</keyword>
<name>A0AAV0BJT1_PHAPC</name>